<protein>
    <submittedName>
        <fullName evidence="5">Calcyphosin-like protein</fullName>
    </submittedName>
</protein>
<dbReference type="InterPro" id="IPR011992">
    <property type="entry name" value="EF-hand-dom_pair"/>
</dbReference>
<gene>
    <name evidence="5" type="ORF">P5673_005619</name>
</gene>
<comment type="caution">
    <text evidence="5">The sequence shown here is derived from an EMBL/GenBank/DDBJ whole genome shotgun (WGS) entry which is preliminary data.</text>
</comment>
<feature type="domain" description="EF-hand" evidence="4">
    <location>
        <begin position="95"/>
        <end position="130"/>
    </location>
</feature>
<dbReference type="InterPro" id="IPR002048">
    <property type="entry name" value="EF_hand_dom"/>
</dbReference>
<dbReference type="SUPFAM" id="SSF47473">
    <property type="entry name" value="EF-hand"/>
    <property type="match status" value="1"/>
</dbReference>
<dbReference type="AlphaFoldDB" id="A0AAD9VCS5"/>
<dbReference type="PANTHER" id="PTHR34524:SF6">
    <property type="entry name" value="CALCYPHOSINE LIKE"/>
    <property type="match status" value="1"/>
</dbReference>
<name>A0AAD9VCS5_ACRCE</name>
<dbReference type="Proteomes" id="UP001249851">
    <property type="component" value="Unassembled WGS sequence"/>
</dbReference>
<dbReference type="InterPro" id="IPR051581">
    <property type="entry name" value="Ca-bind"/>
</dbReference>
<dbReference type="Gene3D" id="1.10.238.10">
    <property type="entry name" value="EF-hand"/>
    <property type="match status" value="2"/>
</dbReference>
<keyword evidence="1" id="KW-0479">Metal-binding</keyword>
<proteinExistence type="predicted"/>
<dbReference type="EMBL" id="JARQWQ010000009">
    <property type="protein sequence ID" value="KAK2569778.1"/>
    <property type="molecule type" value="Genomic_DNA"/>
</dbReference>
<organism evidence="5 6">
    <name type="scientific">Acropora cervicornis</name>
    <name type="common">Staghorn coral</name>
    <dbReference type="NCBI Taxonomy" id="6130"/>
    <lineage>
        <taxon>Eukaryota</taxon>
        <taxon>Metazoa</taxon>
        <taxon>Cnidaria</taxon>
        <taxon>Anthozoa</taxon>
        <taxon>Hexacorallia</taxon>
        <taxon>Scleractinia</taxon>
        <taxon>Astrocoeniina</taxon>
        <taxon>Acroporidae</taxon>
        <taxon>Acropora</taxon>
    </lineage>
</organism>
<reference evidence="5" key="2">
    <citation type="journal article" date="2023" name="Science">
        <title>Genomic signatures of disease resistance in endangered staghorn corals.</title>
        <authorList>
            <person name="Vollmer S.V."/>
            <person name="Selwyn J.D."/>
            <person name="Despard B.A."/>
            <person name="Roesel C.L."/>
        </authorList>
    </citation>
    <scope>NUCLEOTIDE SEQUENCE</scope>
    <source>
        <strain evidence="5">K2</strain>
    </source>
</reference>
<evidence type="ECO:0000313" key="5">
    <source>
        <dbReference type="EMBL" id="KAK2569778.1"/>
    </source>
</evidence>
<evidence type="ECO:0000313" key="6">
    <source>
        <dbReference type="Proteomes" id="UP001249851"/>
    </source>
</evidence>
<evidence type="ECO:0000259" key="4">
    <source>
        <dbReference type="PROSITE" id="PS50222"/>
    </source>
</evidence>
<keyword evidence="6" id="KW-1185">Reference proteome</keyword>
<dbReference type="Pfam" id="PF13499">
    <property type="entry name" value="EF-hand_7"/>
    <property type="match status" value="2"/>
</dbReference>
<dbReference type="GO" id="GO:0005509">
    <property type="term" value="F:calcium ion binding"/>
    <property type="evidence" value="ECO:0007669"/>
    <property type="project" value="InterPro"/>
</dbReference>
<feature type="domain" description="EF-hand" evidence="4">
    <location>
        <begin position="22"/>
        <end position="57"/>
    </location>
</feature>
<dbReference type="SMART" id="SM00054">
    <property type="entry name" value="EFh"/>
    <property type="match status" value="2"/>
</dbReference>
<evidence type="ECO:0000256" key="1">
    <source>
        <dbReference type="ARBA" id="ARBA00022723"/>
    </source>
</evidence>
<dbReference type="PROSITE" id="PS50222">
    <property type="entry name" value="EF_HAND_2"/>
    <property type="match status" value="2"/>
</dbReference>
<keyword evidence="2" id="KW-0677">Repeat</keyword>
<reference evidence="5" key="1">
    <citation type="journal article" date="2023" name="G3 (Bethesda)">
        <title>Whole genome assembly and annotation of the endangered Caribbean coral Acropora cervicornis.</title>
        <authorList>
            <person name="Selwyn J.D."/>
            <person name="Vollmer S.V."/>
        </authorList>
    </citation>
    <scope>NUCLEOTIDE SEQUENCE</scope>
    <source>
        <strain evidence="5">K2</strain>
    </source>
</reference>
<accession>A0AAD9VCS5</accession>
<dbReference type="CDD" id="cd00051">
    <property type="entry name" value="EFh"/>
    <property type="match status" value="1"/>
</dbReference>
<evidence type="ECO:0000256" key="2">
    <source>
        <dbReference type="ARBA" id="ARBA00022737"/>
    </source>
</evidence>
<evidence type="ECO:0000256" key="3">
    <source>
        <dbReference type="ARBA" id="ARBA00022837"/>
    </source>
</evidence>
<sequence>MDPECQQVLAKVKAACKRRGAVGAKGLGRMFRIYNDDNNKTLNFDEFKTGLENYGCKLTDEEVQMLYDYFNKDGSADGIDFEEFMLAFRKPLEGSRLKVVQQAFKKADKTGDGVLDWKDLKRVYNCREHPKYKNGEWTEKEVFEEFLHNFEPDDKDGKVTQKEFELYYSCLGANIDNDAYFDLMIRNAWKL</sequence>
<dbReference type="PANTHER" id="PTHR34524">
    <property type="entry name" value="CALCYPHOSIN"/>
    <property type="match status" value="1"/>
</dbReference>
<keyword evidence="3" id="KW-0106">Calcium</keyword>